<evidence type="ECO:0000313" key="2">
    <source>
        <dbReference type="EMBL" id="WNY24158.1"/>
    </source>
</evidence>
<dbReference type="KEGG" id="mehf:MmiHf6_14870"/>
<feature type="transmembrane region" description="Helical" evidence="1">
    <location>
        <begin position="351"/>
        <end position="372"/>
    </location>
</feature>
<dbReference type="EMBL" id="CP131059">
    <property type="protein sequence ID" value="WNY24158.1"/>
    <property type="molecule type" value="Genomic_DNA"/>
</dbReference>
<organism evidence="2 3">
    <name type="scientific">Methanimicrococcus hongohii</name>
    <dbReference type="NCBI Taxonomy" id="3028295"/>
    <lineage>
        <taxon>Archaea</taxon>
        <taxon>Methanobacteriati</taxon>
        <taxon>Methanobacteriota</taxon>
        <taxon>Stenosarchaea group</taxon>
        <taxon>Methanomicrobia</taxon>
        <taxon>Methanosarcinales</taxon>
        <taxon>Methanosarcinaceae</taxon>
        <taxon>Methanimicrococcus</taxon>
    </lineage>
</organism>
<gene>
    <name evidence="2" type="ORF">MmiHf6_14870</name>
</gene>
<keyword evidence="1" id="KW-1133">Transmembrane helix</keyword>
<protein>
    <submittedName>
        <fullName evidence="2">Uncharacterized protein</fullName>
    </submittedName>
</protein>
<feature type="transmembrane region" description="Helical" evidence="1">
    <location>
        <begin position="315"/>
        <end position="339"/>
    </location>
</feature>
<dbReference type="Proteomes" id="UP001302978">
    <property type="component" value="Chromosome"/>
</dbReference>
<keyword evidence="1" id="KW-0812">Transmembrane</keyword>
<evidence type="ECO:0000313" key="3">
    <source>
        <dbReference type="Proteomes" id="UP001302978"/>
    </source>
</evidence>
<keyword evidence="1" id="KW-0472">Membrane</keyword>
<dbReference type="AlphaFoldDB" id="A0AA97A2K2"/>
<keyword evidence="3" id="KW-1185">Reference proteome</keyword>
<evidence type="ECO:0000256" key="1">
    <source>
        <dbReference type="SAM" id="Phobius"/>
    </source>
</evidence>
<name>A0AA97A2K2_9EURY</name>
<accession>A0AA97A2K2</accession>
<proteinExistence type="predicted"/>
<sequence length="375" mass="41089">MKSNKKILNILLVITFLLSMVTTTATAAVVNSNDAAASFMTTEYDVVMKMKQTPVSLLEKAGYSAETIDTFTNFSFEEALLERAQLSENELFELGYNESQILLLQSYDGGSLEDNSQMNSLFAQVTGNLSGESYSKNRIEANFSWEWSHAPLLNGRIITDVVACSFIATNDENIACAVMVDDASCTIEYYRGDSKIGEDYPSFSSLNGYGIPEAKFPMSKSFGYTTGWAKKGTLTVAVKEVVPSDKLYSVYFAFGYGHTCLTLSPSIRTSGGGGLMFGLGTDDMFFKTISVRHDGTYDIYNGNNRSGQFMSSAQLFGIFGILSLIAMVAAPFLLVSLVTKIQNKKTPVWECWLLAAGAFCLWFWLLIVFGSLPGA</sequence>
<reference evidence="2 3" key="1">
    <citation type="submission" date="2023-07" db="EMBL/GenBank/DDBJ databases">
        <title>Closed genoem sequence of Methanomicrococcus sp. Hf6.</title>
        <authorList>
            <person name="Poehlein A."/>
            <person name="Protasov E."/>
            <person name="Platt K."/>
            <person name="Reeh H."/>
            <person name="Daniel R."/>
            <person name="Brune A."/>
        </authorList>
    </citation>
    <scope>NUCLEOTIDE SEQUENCE [LARGE SCALE GENOMIC DNA]</scope>
    <source>
        <strain evidence="2 3">Hf6</strain>
    </source>
</reference>